<gene>
    <name evidence="4" type="ORF">ISN44_As08g003530</name>
</gene>
<dbReference type="PANTHER" id="PTHR22872:SF2">
    <property type="entry name" value="INHIBITOR OF BRUTON TYROSINE KINASE"/>
    <property type="match status" value="1"/>
</dbReference>
<dbReference type="InterPro" id="IPR002110">
    <property type="entry name" value="Ankyrin_rpt"/>
</dbReference>
<dbReference type="PROSITE" id="PS50297">
    <property type="entry name" value="ANK_REP_REGION"/>
    <property type="match status" value="1"/>
</dbReference>
<keyword evidence="2" id="KW-0040">ANK repeat</keyword>
<organism evidence="4 5">
    <name type="scientific">Arabidopsis suecica</name>
    <name type="common">Swedish thale-cress</name>
    <name type="synonym">Cardaminopsis suecica</name>
    <dbReference type="NCBI Taxonomy" id="45249"/>
    <lineage>
        <taxon>Eukaryota</taxon>
        <taxon>Viridiplantae</taxon>
        <taxon>Streptophyta</taxon>
        <taxon>Embryophyta</taxon>
        <taxon>Tracheophyta</taxon>
        <taxon>Spermatophyta</taxon>
        <taxon>Magnoliopsida</taxon>
        <taxon>eudicotyledons</taxon>
        <taxon>Gunneridae</taxon>
        <taxon>Pentapetalae</taxon>
        <taxon>rosids</taxon>
        <taxon>malvids</taxon>
        <taxon>Brassicales</taxon>
        <taxon>Brassicaceae</taxon>
        <taxon>Camelineae</taxon>
        <taxon>Arabidopsis</taxon>
    </lineage>
</organism>
<dbReference type="EMBL" id="JAEFBJ010000008">
    <property type="protein sequence ID" value="KAG7580567.1"/>
    <property type="molecule type" value="Genomic_DNA"/>
</dbReference>
<name>A0A8T2B019_ARASU</name>
<protein>
    <submittedName>
        <fullName evidence="4">Regulator of chromosome condensation RCC1</fullName>
    </submittedName>
</protein>
<keyword evidence="5" id="KW-1185">Reference proteome</keyword>
<evidence type="ECO:0000313" key="5">
    <source>
        <dbReference type="Proteomes" id="UP000694251"/>
    </source>
</evidence>
<feature type="repeat" description="RCC1" evidence="3">
    <location>
        <begin position="129"/>
        <end position="186"/>
    </location>
</feature>
<dbReference type="Proteomes" id="UP000694251">
    <property type="component" value="Chromosome 8"/>
</dbReference>
<feature type="repeat" description="RCC1" evidence="3">
    <location>
        <begin position="77"/>
        <end position="128"/>
    </location>
</feature>
<proteinExistence type="predicted"/>
<sequence>MNIMGYENNIINGSIDGESGWSSLHRALHFGHLAVASVLIDSGASFTLEDIKLRTPVDLVSGPVAQVIGEQQSSVATEVFSWGNGANYQLGTGNQHVQKVPGRVDSLHGCFIKLVSAAKFHSVAISSHGEVYTWGFGRGGRLGHPEFDIHRNQSPNRTGRRKSYQKAKKKLMILEGPKYSYCRAETFSV</sequence>
<dbReference type="AlphaFoldDB" id="A0A8T2B019"/>
<dbReference type="InterPro" id="IPR051625">
    <property type="entry name" value="Signaling_Regulatory_Domain"/>
</dbReference>
<dbReference type="OrthoDB" id="1701779at2759"/>
<evidence type="ECO:0000256" key="1">
    <source>
        <dbReference type="ARBA" id="ARBA00022737"/>
    </source>
</evidence>
<feature type="repeat" description="ANK" evidence="2">
    <location>
        <begin position="19"/>
        <end position="51"/>
    </location>
</feature>
<dbReference type="InterPro" id="IPR000408">
    <property type="entry name" value="Reg_chr_condens"/>
</dbReference>
<accession>A0A8T2B019</accession>
<dbReference type="Pfam" id="PF00415">
    <property type="entry name" value="RCC1"/>
    <property type="match status" value="2"/>
</dbReference>
<keyword evidence="1" id="KW-0677">Repeat</keyword>
<evidence type="ECO:0000256" key="3">
    <source>
        <dbReference type="PROSITE-ProRule" id="PRU00235"/>
    </source>
</evidence>
<dbReference type="PROSITE" id="PS50088">
    <property type="entry name" value="ANK_REPEAT"/>
    <property type="match status" value="1"/>
</dbReference>
<evidence type="ECO:0000256" key="2">
    <source>
        <dbReference type="PROSITE-ProRule" id="PRU00023"/>
    </source>
</evidence>
<comment type="caution">
    <text evidence="4">The sequence shown here is derived from an EMBL/GenBank/DDBJ whole genome shotgun (WGS) entry which is preliminary data.</text>
</comment>
<evidence type="ECO:0000313" key="4">
    <source>
        <dbReference type="EMBL" id="KAG7580567.1"/>
    </source>
</evidence>
<dbReference type="PROSITE" id="PS50012">
    <property type="entry name" value="RCC1_3"/>
    <property type="match status" value="2"/>
</dbReference>
<dbReference type="PANTHER" id="PTHR22872">
    <property type="entry name" value="BTK-BINDING PROTEIN-RELATED"/>
    <property type="match status" value="1"/>
</dbReference>
<reference evidence="4 5" key="1">
    <citation type="submission" date="2020-12" db="EMBL/GenBank/DDBJ databases">
        <title>Concerted genomic and epigenomic changes stabilize Arabidopsis allopolyploids.</title>
        <authorList>
            <person name="Chen Z."/>
        </authorList>
    </citation>
    <scope>NUCLEOTIDE SEQUENCE [LARGE SCALE GENOMIC DNA]</scope>
    <source>
        <strain evidence="4">As9502</strain>
        <tissue evidence="4">Leaf</tissue>
    </source>
</reference>